<reference evidence="10 11" key="1">
    <citation type="submission" date="2020-02" db="EMBL/GenBank/DDBJ databases">
        <authorList>
            <person name="Li X.-J."/>
            <person name="Feng X.-M."/>
        </authorList>
    </citation>
    <scope>NUCLEOTIDE SEQUENCE [LARGE SCALE GENOMIC DNA]</scope>
    <source>
        <strain evidence="10 11">CGMCC 4.7225</strain>
    </source>
</reference>
<evidence type="ECO:0000256" key="6">
    <source>
        <dbReference type="ARBA" id="ARBA00022989"/>
    </source>
</evidence>
<proteinExistence type="inferred from homology"/>
<feature type="domain" description="ABC transmembrane type-1" evidence="9">
    <location>
        <begin position="55"/>
        <end position="253"/>
    </location>
</feature>
<feature type="transmembrane region" description="Helical" evidence="8">
    <location>
        <begin position="281"/>
        <end position="309"/>
    </location>
</feature>
<keyword evidence="6 8" id="KW-1133">Transmembrane helix</keyword>
<dbReference type="PANTHER" id="PTHR43357">
    <property type="entry name" value="INNER MEMBRANE ABC TRANSPORTER PERMEASE PROTEIN YDCV"/>
    <property type="match status" value="1"/>
</dbReference>
<dbReference type="GO" id="GO:0055085">
    <property type="term" value="P:transmembrane transport"/>
    <property type="evidence" value="ECO:0007669"/>
    <property type="project" value="InterPro"/>
</dbReference>
<sequence>MASTRRFSGRALTVAAAAVAILALLPPAYLIIRATESGLERAWEVLAEPRTIEVLVNTVGLMAGVTVGAILIGAPLAWLTIRTDVPARGVLTVLLALPLALPSYIAAYAYVSFLGPRGLLQGWLQPLGVDRLPSIYGYWGAWFVLTIISYPYVFLTVRATLRRLDPSAEEASRTLGQNAFGTFRRVVVPALRPALVSGGLLVALYALSDFGAVSMLRFDAFTRVIYVRYNVIDRSAASVLALLLVALAVVVLVPELRARRAATTHLHAGSRRPRSQPLGRWRWPAFAAGCAVFALGAALPVGVIVLWLIRWLRTGEPVRLAGELVANSLQASALAAVAVVVAAWPVTMLATRHRTRTGRVLEGFGWIGYALPGVVVALGLVSFGARHVPSVYQTITMLVVAYVVMFLPLALGPMKSSVQQVNPAWEEASRTLGYGPARTFFSVVMPLSRSGVLTGAALVFLTVMKELPATLMLAPTGFSTLATQVWSTTSENFYGAAALPALTLVVLASVPTAVLALRDDARPRRQTRSRRSDLVELPPATPVDRAPVLVPVGAAGGGRA</sequence>
<keyword evidence="7 8" id="KW-0472">Membrane</keyword>
<evidence type="ECO:0000256" key="7">
    <source>
        <dbReference type="ARBA" id="ARBA00023136"/>
    </source>
</evidence>
<evidence type="ECO:0000256" key="8">
    <source>
        <dbReference type="RuleBase" id="RU363032"/>
    </source>
</evidence>
<keyword evidence="3" id="KW-1003">Cell membrane</keyword>
<evidence type="ECO:0000256" key="4">
    <source>
        <dbReference type="ARBA" id="ARBA00022519"/>
    </source>
</evidence>
<feature type="domain" description="ABC transmembrane type-1" evidence="9">
    <location>
        <begin position="325"/>
        <end position="515"/>
    </location>
</feature>
<keyword evidence="5 8" id="KW-0812">Transmembrane</keyword>
<dbReference type="AlphaFoldDB" id="A0A6N9YRM3"/>
<evidence type="ECO:0000259" key="9">
    <source>
        <dbReference type="PROSITE" id="PS50928"/>
    </source>
</evidence>
<feature type="transmembrane region" description="Helical" evidence="8">
    <location>
        <begin position="329"/>
        <end position="351"/>
    </location>
</feature>
<evidence type="ECO:0000256" key="5">
    <source>
        <dbReference type="ARBA" id="ARBA00022692"/>
    </source>
</evidence>
<evidence type="ECO:0000256" key="2">
    <source>
        <dbReference type="ARBA" id="ARBA00022448"/>
    </source>
</evidence>
<gene>
    <name evidence="10" type="ORF">G1H11_20060</name>
</gene>
<accession>A0A6N9YRM3</accession>
<keyword evidence="11" id="KW-1185">Reference proteome</keyword>
<name>A0A6N9YRM3_9ACTN</name>
<dbReference type="InterPro" id="IPR000515">
    <property type="entry name" value="MetI-like"/>
</dbReference>
<dbReference type="CDD" id="cd06261">
    <property type="entry name" value="TM_PBP2"/>
    <property type="match status" value="2"/>
</dbReference>
<evidence type="ECO:0000313" key="10">
    <source>
        <dbReference type="EMBL" id="NED97597.1"/>
    </source>
</evidence>
<comment type="subcellular location">
    <subcellularLocation>
        <location evidence="1">Cell inner membrane</location>
        <topology evidence="1">Multi-pass membrane protein</topology>
    </subcellularLocation>
    <subcellularLocation>
        <location evidence="8">Cell membrane</location>
        <topology evidence="8">Multi-pass membrane protein</topology>
    </subcellularLocation>
</comment>
<feature type="transmembrane region" description="Helical" evidence="8">
    <location>
        <begin position="194"/>
        <end position="216"/>
    </location>
</feature>
<dbReference type="Proteomes" id="UP000469185">
    <property type="component" value="Unassembled WGS sequence"/>
</dbReference>
<dbReference type="PANTHER" id="PTHR43357:SF3">
    <property type="entry name" value="FE(3+)-TRANSPORT SYSTEM PERMEASE PROTEIN FBPB 2"/>
    <property type="match status" value="1"/>
</dbReference>
<feature type="transmembrane region" description="Helical" evidence="8">
    <location>
        <begin position="236"/>
        <end position="253"/>
    </location>
</feature>
<evidence type="ECO:0000256" key="3">
    <source>
        <dbReference type="ARBA" id="ARBA00022475"/>
    </source>
</evidence>
<dbReference type="Gene3D" id="1.10.3720.10">
    <property type="entry name" value="MetI-like"/>
    <property type="match status" value="2"/>
</dbReference>
<feature type="transmembrane region" description="Helical" evidence="8">
    <location>
        <begin position="391"/>
        <end position="411"/>
    </location>
</feature>
<feature type="transmembrane region" description="Helical" evidence="8">
    <location>
        <begin position="135"/>
        <end position="155"/>
    </location>
</feature>
<dbReference type="PROSITE" id="PS50928">
    <property type="entry name" value="ABC_TM1"/>
    <property type="match status" value="2"/>
</dbReference>
<dbReference type="RefSeq" id="WP_163820371.1">
    <property type="nucleotide sequence ID" value="NZ_JAAGOB010000012.1"/>
</dbReference>
<evidence type="ECO:0000313" key="11">
    <source>
        <dbReference type="Proteomes" id="UP000469185"/>
    </source>
</evidence>
<dbReference type="EMBL" id="JAAGOB010000012">
    <property type="protein sequence ID" value="NED97597.1"/>
    <property type="molecule type" value="Genomic_DNA"/>
</dbReference>
<comment type="caution">
    <text evidence="10">The sequence shown here is derived from an EMBL/GenBank/DDBJ whole genome shotgun (WGS) entry which is preliminary data.</text>
</comment>
<keyword evidence="2 8" id="KW-0813">Transport</keyword>
<comment type="similarity">
    <text evidence="8">Belongs to the binding-protein-dependent transport system permease family.</text>
</comment>
<feature type="transmembrane region" description="Helical" evidence="8">
    <location>
        <begin position="363"/>
        <end position="385"/>
    </location>
</feature>
<dbReference type="GO" id="GO:0005886">
    <property type="term" value="C:plasma membrane"/>
    <property type="evidence" value="ECO:0007669"/>
    <property type="project" value="UniProtKB-SubCell"/>
</dbReference>
<feature type="transmembrane region" description="Helical" evidence="8">
    <location>
        <begin position="493"/>
        <end position="517"/>
    </location>
</feature>
<organism evidence="10 11">
    <name type="scientific">Phytoactinopolyspora alkaliphila</name>
    <dbReference type="NCBI Taxonomy" id="1783498"/>
    <lineage>
        <taxon>Bacteria</taxon>
        <taxon>Bacillati</taxon>
        <taxon>Actinomycetota</taxon>
        <taxon>Actinomycetes</taxon>
        <taxon>Jiangellales</taxon>
        <taxon>Jiangellaceae</taxon>
        <taxon>Phytoactinopolyspora</taxon>
    </lineage>
</organism>
<keyword evidence="4" id="KW-0997">Cell inner membrane</keyword>
<dbReference type="Pfam" id="PF00528">
    <property type="entry name" value="BPD_transp_1"/>
    <property type="match status" value="2"/>
</dbReference>
<protein>
    <submittedName>
        <fullName evidence="10">Iron ABC transporter permease</fullName>
    </submittedName>
</protein>
<evidence type="ECO:0000256" key="1">
    <source>
        <dbReference type="ARBA" id="ARBA00004429"/>
    </source>
</evidence>
<feature type="transmembrane region" description="Helical" evidence="8">
    <location>
        <begin position="440"/>
        <end position="463"/>
    </location>
</feature>
<dbReference type="SUPFAM" id="SSF161098">
    <property type="entry name" value="MetI-like"/>
    <property type="match status" value="2"/>
</dbReference>
<dbReference type="InterPro" id="IPR035906">
    <property type="entry name" value="MetI-like_sf"/>
</dbReference>
<feature type="transmembrane region" description="Helical" evidence="8">
    <location>
        <begin position="54"/>
        <end position="78"/>
    </location>
</feature>
<feature type="transmembrane region" description="Helical" evidence="8">
    <location>
        <begin position="90"/>
        <end position="115"/>
    </location>
</feature>